<dbReference type="AlphaFoldDB" id="A0A0G1U0W7"/>
<dbReference type="GO" id="GO:0005840">
    <property type="term" value="C:ribosome"/>
    <property type="evidence" value="ECO:0007669"/>
    <property type="project" value="UniProtKB-KW"/>
</dbReference>
<dbReference type="HAMAP" id="MF_01302_B">
    <property type="entry name" value="Ribosomal_uS8_B"/>
    <property type="match status" value="1"/>
</dbReference>
<dbReference type="Pfam" id="PF00410">
    <property type="entry name" value="Ribosomal_S8"/>
    <property type="match status" value="1"/>
</dbReference>
<dbReference type="GO" id="GO:0005737">
    <property type="term" value="C:cytoplasm"/>
    <property type="evidence" value="ECO:0007669"/>
    <property type="project" value="UniProtKB-ARBA"/>
</dbReference>
<evidence type="ECO:0000256" key="4">
    <source>
        <dbReference type="ARBA" id="ARBA00035258"/>
    </source>
</evidence>
<keyword evidence="3 5" id="KW-0687">Ribonucleoprotein</keyword>
<dbReference type="InterPro" id="IPR035987">
    <property type="entry name" value="Ribosomal_uS8_sf"/>
</dbReference>
<gene>
    <name evidence="5" type="primary">rpsH</name>
    <name evidence="7" type="ORF">UY17_C0010G0015</name>
</gene>
<evidence type="ECO:0000313" key="7">
    <source>
        <dbReference type="EMBL" id="KKU87732.1"/>
    </source>
</evidence>
<evidence type="ECO:0000256" key="1">
    <source>
        <dbReference type="ARBA" id="ARBA00006471"/>
    </source>
</evidence>
<dbReference type="Gene3D" id="3.30.1370.30">
    <property type="match status" value="1"/>
</dbReference>
<proteinExistence type="inferred from homology"/>
<dbReference type="PANTHER" id="PTHR11758">
    <property type="entry name" value="40S RIBOSOMAL PROTEIN S15A"/>
    <property type="match status" value="1"/>
</dbReference>
<keyword evidence="2 5" id="KW-0689">Ribosomal protein</keyword>
<evidence type="ECO:0000256" key="5">
    <source>
        <dbReference type="HAMAP-Rule" id="MF_01302"/>
    </source>
</evidence>
<dbReference type="InterPro" id="IPR047863">
    <property type="entry name" value="Ribosomal_uS8_CS"/>
</dbReference>
<evidence type="ECO:0000313" key="8">
    <source>
        <dbReference type="Proteomes" id="UP000034772"/>
    </source>
</evidence>
<comment type="function">
    <text evidence="5">One of the primary rRNA binding proteins, it binds directly to 16S rRNA central domain where it helps coordinate assembly of the platform of the 30S subunit.</text>
</comment>
<dbReference type="GO" id="GO:1990904">
    <property type="term" value="C:ribonucleoprotein complex"/>
    <property type="evidence" value="ECO:0007669"/>
    <property type="project" value="UniProtKB-KW"/>
</dbReference>
<dbReference type="InterPro" id="IPR000630">
    <property type="entry name" value="Ribosomal_uS8"/>
</dbReference>
<accession>A0A0G1U0W7</accession>
<reference evidence="7 8" key="1">
    <citation type="journal article" date="2015" name="Nature">
        <title>rRNA introns, odd ribosomes, and small enigmatic genomes across a large radiation of phyla.</title>
        <authorList>
            <person name="Brown C.T."/>
            <person name="Hug L.A."/>
            <person name="Thomas B.C."/>
            <person name="Sharon I."/>
            <person name="Castelle C.J."/>
            <person name="Singh A."/>
            <person name="Wilkins M.J."/>
            <person name="Williams K.H."/>
            <person name="Banfield J.F."/>
        </authorList>
    </citation>
    <scope>NUCLEOTIDE SEQUENCE [LARGE SCALE GENOMIC DNA]</scope>
</reference>
<comment type="similarity">
    <text evidence="1 5 6">Belongs to the universal ribosomal protein uS8 family.</text>
</comment>
<evidence type="ECO:0000256" key="2">
    <source>
        <dbReference type="ARBA" id="ARBA00022980"/>
    </source>
</evidence>
<dbReference type="Proteomes" id="UP000034772">
    <property type="component" value="Unassembled WGS sequence"/>
</dbReference>
<organism evidence="7 8">
    <name type="scientific">Candidatus Beckwithbacteria bacterium GW2011_GWC2_47_9</name>
    <dbReference type="NCBI Taxonomy" id="1618373"/>
    <lineage>
        <taxon>Bacteria</taxon>
        <taxon>Candidatus Beckwithiibacteriota</taxon>
    </lineage>
</organism>
<comment type="caution">
    <text evidence="7">The sequence shown here is derived from an EMBL/GenBank/DDBJ whole genome shotgun (WGS) entry which is preliminary data.</text>
</comment>
<name>A0A0G1U0W7_9BACT</name>
<dbReference type="FunFam" id="3.30.1490.10:FF:000001">
    <property type="entry name" value="30S ribosomal protein S8"/>
    <property type="match status" value="1"/>
</dbReference>
<dbReference type="Gene3D" id="3.30.1490.10">
    <property type="match status" value="1"/>
</dbReference>
<keyword evidence="5" id="KW-0699">rRNA-binding</keyword>
<dbReference type="EMBL" id="LCOZ01000010">
    <property type="protein sequence ID" value="KKU87732.1"/>
    <property type="molecule type" value="Genomic_DNA"/>
</dbReference>
<sequence>MVKNNMMTDPIADLLTRIKNAAMVKHVKLSLPYSKRKEELVKLLVKTGHLGSYAVTGEKTKRRLAISKLNLEKALRLSKPGSRLYAGYKELFRYLRGRGETILSTSKGLMTAREAYKQKLGGELLCKVV</sequence>
<evidence type="ECO:0000256" key="3">
    <source>
        <dbReference type="ARBA" id="ARBA00023274"/>
    </source>
</evidence>
<dbReference type="SUPFAM" id="SSF56047">
    <property type="entry name" value="Ribosomal protein S8"/>
    <property type="match status" value="1"/>
</dbReference>
<dbReference type="PROSITE" id="PS00053">
    <property type="entry name" value="RIBOSOMAL_S8"/>
    <property type="match status" value="1"/>
</dbReference>
<evidence type="ECO:0000256" key="6">
    <source>
        <dbReference type="RuleBase" id="RU003660"/>
    </source>
</evidence>
<dbReference type="GO" id="GO:0019843">
    <property type="term" value="F:rRNA binding"/>
    <property type="evidence" value="ECO:0007669"/>
    <property type="project" value="UniProtKB-UniRule"/>
</dbReference>
<dbReference type="GO" id="GO:0003735">
    <property type="term" value="F:structural constituent of ribosome"/>
    <property type="evidence" value="ECO:0007669"/>
    <property type="project" value="InterPro"/>
</dbReference>
<protein>
    <recommendedName>
        <fullName evidence="4 5">Small ribosomal subunit protein uS8</fullName>
    </recommendedName>
</protein>
<keyword evidence="5" id="KW-0694">RNA-binding</keyword>
<dbReference type="GO" id="GO:0006412">
    <property type="term" value="P:translation"/>
    <property type="evidence" value="ECO:0007669"/>
    <property type="project" value="UniProtKB-UniRule"/>
</dbReference>
<dbReference type="PATRIC" id="fig|1618373.3.peg.124"/>
<comment type="subunit">
    <text evidence="5">Part of the 30S ribosomal subunit. Contacts proteins S5 and S12.</text>
</comment>